<feature type="domain" description="TSCPD" evidence="7">
    <location>
        <begin position="36"/>
        <end position="113"/>
    </location>
</feature>
<dbReference type="Proteomes" id="UP000285744">
    <property type="component" value="Unassembled WGS sequence"/>
</dbReference>
<organism evidence="8 9">
    <name type="scientific">Micromonospora globbae</name>
    <dbReference type="NCBI Taxonomy" id="1894969"/>
    <lineage>
        <taxon>Bacteria</taxon>
        <taxon>Bacillati</taxon>
        <taxon>Actinomycetota</taxon>
        <taxon>Actinomycetes</taxon>
        <taxon>Micromonosporales</taxon>
        <taxon>Micromonosporaceae</taxon>
        <taxon>Micromonospora</taxon>
    </lineage>
</organism>
<proteinExistence type="inferred from homology"/>
<feature type="region of interest" description="Disordered" evidence="6">
    <location>
        <begin position="117"/>
        <end position="152"/>
    </location>
</feature>
<protein>
    <recommendedName>
        <fullName evidence="2">ribonucleoside-diphosphate reductase</fullName>
        <ecNumber evidence="2">1.17.4.1</ecNumber>
    </recommendedName>
</protein>
<keyword evidence="3" id="KW-0237">DNA synthesis</keyword>
<comment type="catalytic activity">
    <reaction evidence="5">
        <text>a 2'-deoxyribonucleoside 5'-diphosphate + [thioredoxin]-disulfide + H2O = a ribonucleoside 5'-diphosphate + [thioredoxin]-dithiol</text>
        <dbReference type="Rhea" id="RHEA:23252"/>
        <dbReference type="Rhea" id="RHEA-COMP:10698"/>
        <dbReference type="Rhea" id="RHEA-COMP:10700"/>
        <dbReference type="ChEBI" id="CHEBI:15377"/>
        <dbReference type="ChEBI" id="CHEBI:29950"/>
        <dbReference type="ChEBI" id="CHEBI:50058"/>
        <dbReference type="ChEBI" id="CHEBI:57930"/>
        <dbReference type="ChEBI" id="CHEBI:73316"/>
        <dbReference type="EC" id="1.17.4.1"/>
    </reaction>
</comment>
<accession>A0A420ESG8</accession>
<feature type="compositionally biased region" description="Polar residues" evidence="6">
    <location>
        <begin position="133"/>
        <end position="143"/>
    </location>
</feature>
<evidence type="ECO:0000256" key="6">
    <source>
        <dbReference type="SAM" id="MobiDB-lite"/>
    </source>
</evidence>
<evidence type="ECO:0000313" key="9">
    <source>
        <dbReference type="Proteomes" id="UP000285744"/>
    </source>
</evidence>
<dbReference type="InterPro" id="IPR024434">
    <property type="entry name" value="TSCPD_dom"/>
</dbReference>
<dbReference type="AlphaFoldDB" id="A0A420ESG8"/>
<evidence type="ECO:0000256" key="3">
    <source>
        <dbReference type="ARBA" id="ARBA00022634"/>
    </source>
</evidence>
<dbReference type="EMBL" id="RAQQ01000039">
    <property type="protein sequence ID" value="RKF23628.1"/>
    <property type="molecule type" value="Genomic_DNA"/>
</dbReference>
<dbReference type="GO" id="GO:0071897">
    <property type="term" value="P:DNA biosynthetic process"/>
    <property type="evidence" value="ECO:0007669"/>
    <property type="project" value="UniProtKB-KW"/>
</dbReference>
<dbReference type="Pfam" id="PF12637">
    <property type="entry name" value="TSCPD"/>
    <property type="match status" value="1"/>
</dbReference>
<name>A0A420ESG8_9ACTN</name>
<sequence>MSDTNRTQWRASRRYAGTAVDFVLDGTAGRLVTAASAGRLTHVELRVGKHGSTLAGLTEALSTAITTGLQAGAPLPEFVTELRHTHYVPSGATTDPDVPQATSLSDYLAHRLHHERSITVPPQADAGQPDAGTRSSSQPQLPSASWLPHPRS</sequence>
<evidence type="ECO:0000256" key="4">
    <source>
        <dbReference type="ARBA" id="ARBA00022741"/>
    </source>
</evidence>
<dbReference type="RefSeq" id="WP_120332041.1">
    <property type="nucleotide sequence ID" value="NZ_RAQQ01000039.1"/>
</dbReference>
<comment type="similarity">
    <text evidence="1">Belongs to the ribonucleoside diphosphate reductase class-2 family.</text>
</comment>
<dbReference type="GO" id="GO:0004748">
    <property type="term" value="F:ribonucleoside-diphosphate reductase activity, thioredoxin disulfide as acceptor"/>
    <property type="evidence" value="ECO:0007669"/>
    <property type="project" value="UniProtKB-EC"/>
</dbReference>
<evidence type="ECO:0000313" key="8">
    <source>
        <dbReference type="EMBL" id="RKF23628.1"/>
    </source>
</evidence>
<evidence type="ECO:0000256" key="5">
    <source>
        <dbReference type="ARBA" id="ARBA00047754"/>
    </source>
</evidence>
<gene>
    <name evidence="8" type="ORF">D7I43_30575</name>
</gene>
<dbReference type="GO" id="GO:0000166">
    <property type="term" value="F:nucleotide binding"/>
    <property type="evidence" value="ECO:0007669"/>
    <property type="project" value="UniProtKB-KW"/>
</dbReference>
<evidence type="ECO:0000259" key="7">
    <source>
        <dbReference type="Pfam" id="PF12637"/>
    </source>
</evidence>
<dbReference type="EC" id="1.17.4.1" evidence="2"/>
<keyword evidence="4" id="KW-0547">Nucleotide-binding</keyword>
<reference evidence="8 9" key="1">
    <citation type="journal article" date="2018" name="Int. J. Syst. Evol. Microbiol.">
        <title>Micromonospora globbae sp. nov., an endophytic actinomycete isolated from roots of Globba winitii C. H. Wright.</title>
        <authorList>
            <person name="Kuncharoen N."/>
            <person name="Pittayakhajonwut P."/>
            <person name="Tanasupawat S."/>
        </authorList>
    </citation>
    <scope>NUCLEOTIDE SEQUENCE [LARGE SCALE GENOMIC DNA]</scope>
    <source>
        <strain evidence="8 9">WPS1-2</strain>
    </source>
</reference>
<evidence type="ECO:0000256" key="2">
    <source>
        <dbReference type="ARBA" id="ARBA00012274"/>
    </source>
</evidence>
<dbReference type="OrthoDB" id="9762933at2"/>
<evidence type="ECO:0000256" key="1">
    <source>
        <dbReference type="ARBA" id="ARBA00007405"/>
    </source>
</evidence>
<comment type="caution">
    <text evidence="8">The sequence shown here is derived from an EMBL/GenBank/DDBJ whole genome shotgun (WGS) entry which is preliminary data.</text>
</comment>